<proteinExistence type="predicted"/>
<gene>
    <name evidence="9" type="ORF">SFRICE_024429</name>
</gene>
<keyword evidence="6" id="KW-0472">Membrane</keyword>
<dbReference type="AlphaFoldDB" id="A0A2H1VDU0"/>
<dbReference type="SMART" id="SM00192">
    <property type="entry name" value="LDLa"/>
    <property type="match status" value="3"/>
</dbReference>
<feature type="disulfide bond" evidence="8">
    <location>
        <begin position="234"/>
        <end position="246"/>
    </location>
</feature>
<dbReference type="PANTHER" id="PTHR24270:SF62">
    <property type="entry name" value="LOW-DENSITY LIPOPROTEIN RECEPTOR-RELATED PROTEIN 2"/>
    <property type="match status" value="1"/>
</dbReference>
<dbReference type="Gene3D" id="4.10.400.10">
    <property type="entry name" value="Low-density Lipoprotein Receptor"/>
    <property type="match status" value="3"/>
</dbReference>
<dbReference type="PANTHER" id="PTHR24270">
    <property type="entry name" value="LOW-DENSITY LIPOPROTEIN RECEPTOR-RELATED"/>
    <property type="match status" value="1"/>
</dbReference>
<organism evidence="9">
    <name type="scientific">Spodoptera frugiperda</name>
    <name type="common">Fall armyworm</name>
    <dbReference type="NCBI Taxonomy" id="7108"/>
    <lineage>
        <taxon>Eukaryota</taxon>
        <taxon>Metazoa</taxon>
        <taxon>Ecdysozoa</taxon>
        <taxon>Arthropoda</taxon>
        <taxon>Hexapoda</taxon>
        <taxon>Insecta</taxon>
        <taxon>Pterygota</taxon>
        <taxon>Neoptera</taxon>
        <taxon>Endopterygota</taxon>
        <taxon>Lepidoptera</taxon>
        <taxon>Glossata</taxon>
        <taxon>Ditrysia</taxon>
        <taxon>Noctuoidea</taxon>
        <taxon>Noctuidae</taxon>
        <taxon>Amphipyrinae</taxon>
        <taxon>Spodoptera</taxon>
    </lineage>
</organism>
<feature type="disulfide bond" evidence="8">
    <location>
        <begin position="241"/>
        <end position="259"/>
    </location>
</feature>
<dbReference type="InterPro" id="IPR023415">
    <property type="entry name" value="LDLR_class-A_CS"/>
</dbReference>
<keyword evidence="5" id="KW-1133">Transmembrane helix</keyword>
<dbReference type="GO" id="GO:0012505">
    <property type="term" value="C:endomembrane system"/>
    <property type="evidence" value="ECO:0007669"/>
    <property type="project" value="UniProtKB-SubCell"/>
</dbReference>
<dbReference type="SUPFAM" id="SSF57424">
    <property type="entry name" value="LDL receptor-like module"/>
    <property type="match status" value="3"/>
</dbReference>
<comment type="subcellular location">
    <subcellularLocation>
        <location evidence="2">Endomembrane system</location>
    </subcellularLocation>
    <subcellularLocation>
        <location evidence="1">Membrane</location>
        <topology evidence="1">Single-pass membrane protein</topology>
    </subcellularLocation>
</comment>
<keyword evidence="7 8" id="KW-1015">Disulfide bond</keyword>
<evidence type="ECO:0000256" key="6">
    <source>
        <dbReference type="ARBA" id="ARBA00023136"/>
    </source>
</evidence>
<dbReference type="PROSITE" id="PS50068">
    <property type="entry name" value="LDLRA_2"/>
    <property type="match status" value="2"/>
</dbReference>
<dbReference type="CDD" id="cd00112">
    <property type="entry name" value="LDLa"/>
    <property type="match status" value="3"/>
</dbReference>
<feature type="disulfide bond" evidence="8">
    <location>
        <begin position="123"/>
        <end position="138"/>
    </location>
</feature>
<dbReference type="PROSITE" id="PS01209">
    <property type="entry name" value="LDLRA_1"/>
    <property type="match status" value="1"/>
</dbReference>
<dbReference type="GO" id="GO:0016192">
    <property type="term" value="P:vesicle-mediated transport"/>
    <property type="evidence" value="ECO:0007669"/>
    <property type="project" value="UniProtKB-ARBA"/>
</dbReference>
<evidence type="ECO:0000256" key="2">
    <source>
        <dbReference type="ARBA" id="ARBA00004308"/>
    </source>
</evidence>
<dbReference type="PRINTS" id="PR00261">
    <property type="entry name" value="LDLRECEPTOR"/>
</dbReference>
<name>A0A2H1VDU0_SPOFR</name>
<accession>A0A2H1VDU0</accession>
<evidence type="ECO:0000256" key="4">
    <source>
        <dbReference type="ARBA" id="ARBA00022737"/>
    </source>
</evidence>
<dbReference type="GO" id="GO:0005886">
    <property type="term" value="C:plasma membrane"/>
    <property type="evidence" value="ECO:0007669"/>
    <property type="project" value="TreeGrafter"/>
</dbReference>
<keyword evidence="3" id="KW-0812">Transmembrane</keyword>
<evidence type="ECO:0000256" key="1">
    <source>
        <dbReference type="ARBA" id="ARBA00004167"/>
    </source>
</evidence>
<feature type="disulfide bond" evidence="8">
    <location>
        <begin position="111"/>
        <end position="129"/>
    </location>
</feature>
<dbReference type="InterPro" id="IPR050685">
    <property type="entry name" value="LDLR"/>
</dbReference>
<evidence type="ECO:0000256" key="7">
    <source>
        <dbReference type="ARBA" id="ARBA00023157"/>
    </source>
</evidence>
<protein>
    <submittedName>
        <fullName evidence="9">SFRICE_024429</fullName>
    </submittedName>
</protein>
<dbReference type="Pfam" id="PF00057">
    <property type="entry name" value="Ldl_recept_a"/>
    <property type="match status" value="3"/>
</dbReference>
<dbReference type="InterPro" id="IPR036055">
    <property type="entry name" value="LDL_receptor-like_sf"/>
</dbReference>
<evidence type="ECO:0000256" key="8">
    <source>
        <dbReference type="PROSITE-ProRule" id="PRU00124"/>
    </source>
</evidence>
<evidence type="ECO:0000256" key="5">
    <source>
        <dbReference type="ARBA" id="ARBA00022989"/>
    </source>
</evidence>
<sequence>MIFSCVVGAFTNIQVHIHMTPRPETTICGSHKELIRADEPATCCSAAGCPATAPTEFKGSCSGIGDGEDWEGGNWASGNLTHTTKHNTSVVSRRFSARPWYLAHSETEFRCSNGTCITADLVCNNLQDCPDGADEALCYTELESPIDCLVGRVVASATAEQEVSGSIPRSGKATSSYARLPISNLFTRALKTPRLYPSGNTDSGKEFHSLAVRTRKLEAKRFVRVGGISTMKRCPPHAFTCMYGACIDGDQLCNGVDDCVDGSDELHPKCRNEIKRYSLNGLEVPRLSHHITLYIKNNCCSLVSLKLGNGGTDLAKFGLELFVEVKGRFKRGLSLLLQLCHNGRSLSNARGMELYNLHSSVPLALLSKRPFKYFTCFDGSKISSTNLCDGKAHCPDRSDEVLQSCAGVKCPSYGFQCAYGACVDQDADCNGILVHRSCSGMGGCPIANRKLMKANLPLTSVTGDLTEYRCPSGSTGRVAMQ</sequence>
<reference evidence="9" key="1">
    <citation type="submission" date="2016-07" db="EMBL/GenBank/DDBJ databases">
        <authorList>
            <person name="Bretaudeau A."/>
        </authorList>
    </citation>
    <scope>NUCLEOTIDE SEQUENCE</scope>
    <source>
        <strain evidence="9">Rice</strain>
        <tissue evidence="9">Whole body</tissue>
    </source>
</reference>
<evidence type="ECO:0000313" key="9">
    <source>
        <dbReference type="EMBL" id="SOQ38434.1"/>
    </source>
</evidence>
<dbReference type="InterPro" id="IPR002172">
    <property type="entry name" value="LDrepeatLR_classA_rpt"/>
</dbReference>
<evidence type="ECO:0000256" key="3">
    <source>
        <dbReference type="ARBA" id="ARBA00022692"/>
    </source>
</evidence>
<dbReference type="EMBL" id="ODYU01001770">
    <property type="protein sequence ID" value="SOQ38434.1"/>
    <property type="molecule type" value="Genomic_DNA"/>
</dbReference>
<comment type="caution">
    <text evidence="8">Lacks conserved residue(s) required for the propagation of feature annotation.</text>
</comment>
<keyword evidence="4" id="KW-0677">Repeat</keyword>